<dbReference type="InterPro" id="IPR028389">
    <property type="entry name" value="POT1"/>
</dbReference>
<organism evidence="6 7">
    <name type="scientific">Euplotes crassus</name>
    <dbReference type="NCBI Taxonomy" id="5936"/>
    <lineage>
        <taxon>Eukaryota</taxon>
        <taxon>Sar</taxon>
        <taxon>Alveolata</taxon>
        <taxon>Ciliophora</taxon>
        <taxon>Intramacronucleata</taxon>
        <taxon>Spirotrichea</taxon>
        <taxon>Hypotrichia</taxon>
        <taxon>Euplotida</taxon>
        <taxon>Euplotidae</taxon>
        <taxon>Moneuplotes</taxon>
    </lineage>
</organism>
<dbReference type="SUPFAM" id="SSF50249">
    <property type="entry name" value="Nucleic acid-binding proteins"/>
    <property type="match status" value="3"/>
</dbReference>
<dbReference type="PIRSF" id="PIRSF015848">
    <property type="entry name" value="TEBP_alpha"/>
    <property type="match status" value="1"/>
</dbReference>
<gene>
    <name evidence="6" type="ORF">ECRASSUSDP1_LOCUS8757</name>
</gene>
<keyword evidence="4" id="KW-0238">DNA-binding</keyword>
<evidence type="ECO:0000256" key="4">
    <source>
        <dbReference type="ARBA" id="ARBA00023125"/>
    </source>
</evidence>
<keyword evidence="3" id="KW-0779">Telomere</keyword>
<dbReference type="InterPro" id="IPR053979">
    <property type="entry name" value="TEBP-like_OB2"/>
</dbReference>
<dbReference type="GO" id="GO:0032210">
    <property type="term" value="P:regulation of telomere maintenance via telomerase"/>
    <property type="evidence" value="ECO:0007669"/>
    <property type="project" value="TreeGrafter"/>
</dbReference>
<dbReference type="InterPro" id="IPR012340">
    <property type="entry name" value="NA-bd_OB-fold"/>
</dbReference>
<dbReference type="PANTHER" id="PTHR14513">
    <property type="entry name" value="PROTECTION OF TELOMERES 1"/>
    <property type="match status" value="1"/>
</dbReference>
<dbReference type="PANTHER" id="PTHR14513:SF0">
    <property type="entry name" value="PROTECTION OF TELOMERES PROTEIN 1"/>
    <property type="match status" value="1"/>
</dbReference>
<dbReference type="EMBL" id="CAMPGE010008579">
    <property type="protein sequence ID" value="CAI2367471.1"/>
    <property type="molecule type" value="Genomic_DNA"/>
</dbReference>
<dbReference type="GO" id="GO:0000783">
    <property type="term" value="C:nuclear telomere cap complex"/>
    <property type="evidence" value="ECO:0007669"/>
    <property type="project" value="TreeGrafter"/>
</dbReference>
<name>A0AAD1UGF7_EUPCR</name>
<dbReference type="Proteomes" id="UP001295684">
    <property type="component" value="Unassembled WGS sequence"/>
</dbReference>
<dbReference type="AlphaFoldDB" id="A0AAD1UGF7"/>
<dbReference type="InterPro" id="IPR003415">
    <property type="entry name" value="Telomere-bd_alpha"/>
</dbReference>
<protein>
    <recommendedName>
        <fullName evidence="5">Telomeric single stranded DNA binding POT1/Cdc13 domain-containing protein</fullName>
    </recommendedName>
</protein>
<reference evidence="6" key="1">
    <citation type="submission" date="2023-07" db="EMBL/GenBank/DDBJ databases">
        <authorList>
            <consortium name="AG Swart"/>
            <person name="Singh M."/>
            <person name="Singh A."/>
            <person name="Seah K."/>
            <person name="Emmerich C."/>
        </authorList>
    </citation>
    <scope>NUCLEOTIDE SEQUENCE</scope>
    <source>
        <strain evidence="6">DP1</strain>
    </source>
</reference>
<dbReference type="InterPro" id="IPR011564">
    <property type="entry name" value="Telomer_end-bd_POT1/Cdc13"/>
</dbReference>
<evidence type="ECO:0000256" key="1">
    <source>
        <dbReference type="ARBA" id="ARBA00004574"/>
    </source>
</evidence>
<evidence type="ECO:0000259" key="5">
    <source>
        <dbReference type="SMART" id="SM00976"/>
    </source>
</evidence>
<comment type="caution">
    <text evidence="6">The sequence shown here is derived from an EMBL/GenBank/DDBJ whole genome shotgun (WGS) entry which is preliminary data.</text>
</comment>
<dbReference type="Gene3D" id="2.40.50.140">
    <property type="entry name" value="Nucleic acid-binding proteins"/>
    <property type="match status" value="3"/>
</dbReference>
<feature type="domain" description="Telomeric single stranded DNA binding POT1/Cdc13" evidence="5">
    <location>
        <begin position="21"/>
        <end position="175"/>
    </location>
</feature>
<dbReference type="GO" id="GO:0016233">
    <property type="term" value="P:telomere capping"/>
    <property type="evidence" value="ECO:0007669"/>
    <property type="project" value="InterPro"/>
</dbReference>
<dbReference type="GO" id="GO:0098505">
    <property type="term" value="F:G-rich strand telomeric DNA binding"/>
    <property type="evidence" value="ECO:0007669"/>
    <property type="project" value="TreeGrafter"/>
</dbReference>
<proteinExistence type="predicted"/>
<dbReference type="Pfam" id="PF02765">
    <property type="entry name" value="POT1"/>
    <property type="match status" value="2"/>
</dbReference>
<evidence type="ECO:0000313" key="7">
    <source>
        <dbReference type="Proteomes" id="UP001295684"/>
    </source>
</evidence>
<sequence>MKRRTDLDTKSSRKVYKKYEYTEIGSIEEENEASINFYAVVIDACFPYKVDEKKYMCYLKVIDTTHNVKEGDDNFAIVALQSRKFEDLPIIQRCGDIIRVHRAEYNYKDDQHYFKLNMSYSSSWALFSADEEVAPEVIKDEGDDFTYRSYAYSGKQYNFDTQDQKLLKNTRAWNKSYFAKNDVIIDEMYTPLSQARQEEGDFNVVGKVTQIVHRDYYTSDLRVKDTSKATWFLTVSRRKFPRLYEGVIIKIRSVNIDSETERERCLELAPHSNIMTFVPFSRLAKSLDSQISLSPDKVDKELIKKVILTEPVLATTTFGDYSELPLTELSEIFEDVTDKDAVFRARFSILKITPDRVEDYVEEYTPKGAPRSKPVYKVQFLIKDPSTALNDNLYKIYLYSHGDLGKEFFPGVDPSSAQTPSGHSKLRKYASTLMKFNVHIDAVLEKVGGAFFIRDTEMKF</sequence>
<dbReference type="CDD" id="cd04497">
    <property type="entry name" value="hPOT1_OB1_like"/>
    <property type="match status" value="1"/>
</dbReference>
<evidence type="ECO:0000256" key="2">
    <source>
        <dbReference type="ARBA" id="ARBA00022454"/>
    </source>
</evidence>
<accession>A0AAD1UGF7</accession>
<dbReference type="GO" id="GO:0010521">
    <property type="term" value="F:telomerase inhibitor activity"/>
    <property type="evidence" value="ECO:0007669"/>
    <property type="project" value="TreeGrafter"/>
</dbReference>
<dbReference type="SMR" id="A0AAD1UGF7"/>
<dbReference type="Pfam" id="PF22236">
    <property type="entry name" value="TEBP_OB2-like"/>
    <property type="match status" value="1"/>
</dbReference>
<evidence type="ECO:0000313" key="6">
    <source>
        <dbReference type="EMBL" id="CAI2367471.1"/>
    </source>
</evidence>
<dbReference type="SMART" id="SM00976">
    <property type="entry name" value="Telo_bind"/>
    <property type="match status" value="1"/>
</dbReference>
<keyword evidence="2" id="KW-0158">Chromosome</keyword>
<evidence type="ECO:0000256" key="3">
    <source>
        <dbReference type="ARBA" id="ARBA00022895"/>
    </source>
</evidence>
<keyword evidence="7" id="KW-1185">Reference proteome</keyword>
<comment type="subcellular location">
    <subcellularLocation>
        <location evidence="1">Chromosome</location>
        <location evidence="1">Telomere</location>
    </subcellularLocation>
</comment>